<keyword evidence="2" id="KW-0479">Metal-binding</keyword>
<sequence>MKRVETGELLHVPRLEKAAFYLQKRILELVQQNDRIPCDVHFSVHLNHYTKMLASTILDHDEDIDGEFPVSEIQYSIELCDPPYVMATTTASKDGTEPLIITTSLITKLAKYDLRRLYFCDHCQKELVERNKLCCDKCEIYKITYHEMCPICQDDDHDSSPSVWAALECKHVFHKQCILQIKPCQTGRIKCPMCRWEQSHDVSFVL</sequence>
<dbReference type="AlphaFoldDB" id="A0A6C0DE02"/>
<reference evidence="7" key="1">
    <citation type="journal article" date="2020" name="Nature">
        <title>Giant virus diversity and host interactions through global metagenomics.</title>
        <authorList>
            <person name="Schulz F."/>
            <person name="Roux S."/>
            <person name="Paez-Espino D."/>
            <person name="Jungbluth S."/>
            <person name="Walsh D.A."/>
            <person name="Denef V.J."/>
            <person name="McMahon K.D."/>
            <person name="Konstantinidis K.T."/>
            <person name="Eloe-Fadrosh E.A."/>
            <person name="Kyrpides N.C."/>
            <person name="Woyke T."/>
        </authorList>
    </citation>
    <scope>NUCLEOTIDE SEQUENCE</scope>
    <source>
        <strain evidence="7">GVMAG-M-3300023174-141</strain>
    </source>
</reference>
<evidence type="ECO:0000256" key="2">
    <source>
        <dbReference type="ARBA" id="ARBA00022723"/>
    </source>
</evidence>
<evidence type="ECO:0000256" key="1">
    <source>
        <dbReference type="ARBA" id="ARBA00004906"/>
    </source>
</evidence>
<evidence type="ECO:0000313" key="7">
    <source>
        <dbReference type="EMBL" id="QHT14683.1"/>
    </source>
</evidence>
<dbReference type="Pfam" id="PF12678">
    <property type="entry name" value="zf-rbx1"/>
    <property type="match status" value="1"/>
</dbReference>
<dbReference type="InterPro" id="IPR024766">
    <property type="entry name" value="Znf_RING_H2"/>
</dbReference>
<evidence type="ECO:0000256" key="4">
    <source>
        <dbReference type="ARBA" id="ARBA00022786"/>
    </source>
</evidence>
<dbReference type="InterPro" id="IPR001841">
    <property type="entry name" value="Znf_RING"/>
</dbReference>
<evidence type="ECO:0000256" key="3">
    <source>
        <dbReference type="ARBA" id="ARBA00022771"/>
    </source>
</evidence>
<dbReference type="InterPro" id="IPR013083">
    <property type="entry name" value="Znf_RING/FYVE/PHD"/>
</dbReference>
<dbReference type="PROSITE" id="PS50089">
    <property type="entry name" value="ZF_RING_2"/>
    <property type="match status" value="1"/>
</dbReference>
<keyword evidence="5" id="KW-0862">Zinc</keyword>
<comment type="pathway">
    <text evidence="1">Protein modification; protein ubiquitination.</text>
</comment>
<keyword evidence="4" id="KW-0833">Ubl conjugation pathway</keyword>
<dbReference type="EMBL" id="MN739588">
    <property type="protein sequence ID" value="QHT14683.1"/>
    <property type="molecule type" value="Genomic_DNA"/>
</dbReference>
<feature type="domain" description="RING-type" evidence="6">
    <location>
        <begin position="149"/>
        <end position="195"/>
    </location>
</feature>
<protein>
    <recommendedName>
        <fullName evidence="6">RING-type domain-containing protein</fullName>
    </recommendedName>
</protein>
<evidence type="ECO:0000259" key="6">
    <source>
        <dbReference type="PROSITE" id="PS50089"/>
    </source>
</evidence>
<organism evidence="7">
    <name type="scientific">viral metagenome</name>
    <dbReference type="NCBI Taxonomy" id="1070528"/>
    <lineage>
        <taxon>unclassified sequences</taxon>
        <taxon>metagenomes</taxon>
        <taxon>organismal metagenomes</taxon>
    </lineage>
</organism>
<dbReference type="CDD" id="cd16448">
    <property type="entry name" value="RING-H2"/>
    <property type="match status" value="1"/>
</dbReference>
<dbReference type="SMART" id="SM00184">
    <property type="entry name" value="RING"/>
    <property type="match status" value="1"/>
</dbReference>
<dbReference type="GO" id="GO:0008270">
    <property type="term" value="F:zinc ion binding"/>
    <property type="evidence" value="ECO:0007669"/>
    <property type="project" value="UniProtKB-KW"/>
</dbReference>
<keyword evidence="3" id="KW-0863">Zinc-finger</keyword>
<accession>A0A6C0DE02</accession>
<name>A0A6C0DE02_9ZZZZ</name>
<dbReference type="SUPFAM" id="SSF57850">
    <property type="entry name" value="RING/U-box"/>
    <property type="match status" value="1"/>
</dbReference>
<proteinExistence type="predicted"/>
<dbReference type="Gene3D" id="3.30.40.10">
    <property type="entry name" value="Zinc/RING finger domain, C3HC4 (zinc finger)"/>
    <property type="match status" value="1"/>
</dbReference>
<evidence type="ECO:0000256" key="5">
    <source>
        <dbReference type="ARBA" id="ARBA00022833"/>
    </source>
</evidence>